<feature type="chain" id="PRO_5040872527" description="endo-1,3(4)-beta-glucanase" evidence="11">
    <location>
        <begin position="20"/>
        <end position="368"/>
    </location>
</feature>
<evidence type="ECO:0000259" key="12">
    <source>
        <dbReference type="PROSITE" id="PS51762"/>
    </source>
</evidence>
<evidence type="ECO:0000256" key="10">
    <source>
        <dbReference type="SAM" id="MobiDB-lite"/>
    </source>
</evidence>
<dbReference type="FunFam" id="2.60.120.200:FF:000114">
    <property type="entry name" value="Probable endo-1,3(4)-beta-glucanase NFIA_089530"/>
    <property type="match status" value="1"/>
</dbReference>
<evidence type="ECO:0000256" key="1">
    <source>
        <dbReference type="ARBA" id="ARBA00000124"/>
    </source>
</evidence>
<keyword evidence="6" id="KW-0336">GPI-anchor</keyword>
<dbReference type="Pfam" id="PF26113">
    <property type="entry name" value="GH16_XgeA"/>
    <property type="match status" value="1"/>
</dbReference>
<dbReference type="AlphaFoldDB" id="A0A9W9HBL4"/>
<keyword evidence="6" id="KW-0325">Glycoprotein</keyword>
<organism evidence="13 14">
    <name type="scientific">Penicillium bovifimosum</name>
    <dbReference type="NCBI Taxonomy" id="126998"/>
    <lineage>
        <taxon>Eukaryota</taxon>
        <taxon>Fungi</taxon>
        <taxon>Dikarya</taxon>
        <taxon>Ascomycota</taxon>
        <taxon>Pezizomycotina</taxon>
        <taxon>Eurotiomycetes</taxon>
        <taxon>Eurotiomycetidae</taxon>
        <taxon>Eurotiales</taxon>
        <taxon>Aspergillaceae</taxon>
        <taxon>Penicillium</taxon>
    </lineage>
</organism>
<dbReference type="SUPFAM" id="SSF49899">
    <property type="entry name" value="Concanavalin A-like lectins/glucanases"/>
    <property type="match status" value="1"/>
</dbReference>
<dbReference type="Proteomes" id="UP001149079">
    <property type="component" value="Unassembled WGS sequence"/>
</dbReference>
<evidence type="ECO:0000256" key="6">
    <source>
        <dbReference type="ARBA" id="ARBA00022622"/>
    </source>
</evidence>
<keyword evidence="11" id="KW-0732">Signal</keyword>
<reference evidence="13" key="1">
    <citation type="submission" date="2022-11" db="EMBL/GenBank/DDBJ databases">
        <authorList>
            <person name="Petersen C."/>
        </authorList>
    </citation>
    <scope>NUCLEOTIDE SEQUENCE</scope>
    <source>
        <strain evidence="13">IBT 22155</strain>
    </source>
</reference>
<feature type="region of interest" description="Disordered" evidence="10">
    <location>
        <begin position="314"/>
        <end position="368"/>
    </location>
</feature>
<evidence type="ECO:0000313" key="13">
    <source>
        <dbReference type="EMBL" id="KAJ5143608.1"/>
    </source>
</evidence>
<dbReference type="GO" id="GO:0005886">
    <property type="term" value="C:plasma membrane"/>
    <property type="evidence" value="ECO:0007669"/>
    <property type="project" value="UniProtKB-SubCell"/>
</dbReference>
<dbReference type="GeneID" id="81402309"/>
<feature type="signal peptide" evidence="11">
    <location>
        <begin position="1"/>
        <end position="19"/>
    </location>
</feature>
<keyword evidence="6" id="KW-0472">Membrane</keyword>
<dbReference type="InterPro" id="IPR050546">
    <property type="entry name" value="Glycosyl_Hydrlase_16"/>
</dbReference>
<evidence type="ECO:0000256" key="7">
    <source>
        <dbReference type="ARBA" id="ARBA00022801"/>
    </source>
</evidence>
<dbReference type="GO" id="GO:0009251">
    <property type="term" value="P:glucan catabolic process"/>
    <property type="evidence" value="ECO:0007669"/>
    <property type="project" value="TreeGrafter"/>
</dbReference>
<keyword evidence="9" id="KW-0326">Glycosidase</keyword>
<keyword evidence="7" id="KW-0378">Hydrolase</keyword>
<feature type="compositionally biased region" description="Basic residues" evidence="10">
    <location>
        <begin position="355"/>
        <end position="368"/>
    </location>
</feature>
<keyword evidence="5" id="KW-1003">Cell membrane</keyword>
<evidence type="ECO:0000256" key="3">
    <source>
        <dbReference type="ARBA" id="ARBA00006865"/>
    </source>
</evidence>
<gene>
    <name evidence="13" type="ORF">N7515_002395</name>
</gene>
<sequence>MHVLSTLLPLGFMAQLTSAAYSLKDDYGTSDSFFDNFNFFTDHDPTNGYVNYVDRDTATKNGLINTHGNGVYIGVDNTTVSSDPGRASVRLESTKTYKYGLIILDLSHMPASTCGSWPAFWMLGNNWPSNGEIDIIEGLNDQTSNQMALHTSDGCSIDTTGFTGHLDTSNCYVDADGQPANSGCAIRSDHTESYGTGFNDNGGGVYATEWTSDAINVWFWPSDSVPRDIGSDSPSPVDWGNPTAKFAGDCDIDSHFDEMRIVFDITFCGDWAGEVWGSSSCAEKSGSCNDYVQNNPSAFTESYWQVRSLKVYDRPENDDNHDDDHDDDHEKGHGRGYGHGHGGGPEKRAAALNRRQQHRHARGHGGHF</sequence>
<dbReference type="PANTHER" id="PTHR10963">
    <property type="entry name" value="GLYCOSYL HYDROLASE-RELATED"/>
    <property type="match status" value="1"/>
</dbReference>
<evidence type="ECO:0000313" key="14">
    <source>
        <dbReference type="Proteomes" id="UP001149079"/>
    </source>
</evidence>
<dbReference type="OrthoDB" id="192832at2759"/>
<protein>
    <recommendedName>
        <fullName evidence="4">endo-1,3(4)-beta-glucanase</fullName>
        <ecNumber evidence="4">3.2.1.6</ecNumber>
    </recommendedName>
</protein>
<dbReference type="PANTHER" id="PTHR10963:SF24">
    <property type="entry name" value="GLYCOSIDASE C21B10.07-RELATED"/>
    <property type="match status" value="1"/>
</dbReference>
<evidence type="ECO:0000256" key="9">
    <source>
        <dbReference type="ARBA" id="ARBA00023295"/>
    </source>
</evidence>
<proteinExistence type="inferred from homology"/>
<dbReference type="GO" id="GO:0052861">
    <property type="term" value="F:endo-1,3(4)-beta-glucanase activity"/>
    <property type="evidence" value="ECO:0007669"/>
    <property type="project" value="UniProtKB-EC"/>
</dbReference>
<dbReference type="CDD" id="cd02181">
    <property type="entry name" value="GH16_fungal_Lam16A_glucanase"/>
    <property type="match status" value="1"/>
</dbReference>
<comment type="subcellular location">
    <subcellularLocation>
        <location evidence="2">Cell membrane</location>
        <topology evidence="2">Lipid-anchor</topology>
        <topology evidence="2">GPI-anchor</topology>
    </subcellularLocation>
</comment>
<dbReference type="RefSeq" id="XP_056525252.1">
    <property type="nucleotide sequence ID" value="XM_056663139.1"/>
</dbReference>
<dbReference type="EC" id="3.2.1.6" evidence="4"/>
<dbReference type="InterPro" id="IPR000757">
    <property type="entry name" value="Beta-glucanase-like"/>
</dbReference>
<keyword evidence="14" id="KW-1185">Reference proteome</keyword>
<keyword evidence="8" id="KW-0449">Lipoprotein</keyword>
<name>A0A9W9HBL4_9EURO</name>
<evidence type="ECO:0000256" key="8">
    <source>
        <dbReference type="ARBA" id="ARBA00023288"/>
    </source>
</evidence>
<reference evidence="13" key="2">
    <citation type="journal article" date="2023" name="IMA Fungus">
        <title>Comparative genomic study of the Penicillium genus elucidates a diverse pangenome and 15 lateral gene transfer events.</title>
        <authorList>
            <person name="Petersen C."/>
            <person name="Sorensen T."/>
            <person name="Nielsen M.R."/>
            <person name="Sondergaard T.E."/>
            <person name="Sorensen J.L."/>
            <person name="Fitzpatrick D.A."/>
            <person name="Frisvad J.C."/>
            <person name="Nielsen K.L."/>
        </authorList>
    </citation>
    <scope>NUCLEOTIDE SEQUENCE</scope>
    <source>
        <strain evidence="13">IBT 22155</strain>
    </source>
</reference>
<evidence type="ECO:0000256" key="4">
    <source>
        <dbReference type="ARBA" id="ARBA00012599"/>
    </source>
</evidence>
<feature type="domain" description="GH16" evidence="12">
    <location>
        <begin position="24"/>
        <end position="280"/>
    </location>
</feature>
<dbReference type="GO" id="GO:0098552">
    <property type="term" value="C:side of membrane"/>
    <property type="evidence" value="ECO:0007669"/>
    <property type="project" value="UniProtKB-KW"/>
</dbReference>
<dbReference type="InterPro" id="IPR013320">
    <property type="entry name" value="ConA-like_dom_sf"/>
</dbReference>
<evidence type="ECO:0000256" key="11">
    <source>
        <dbReference type="SAM" id="SignalP"/>
    </source>
</evidence>
<dbReference type="Gene3D" id="2.60.120.200">
    <property type="match status" value="1"/>
</dbReference>
<accession>A0A9W9HBL4</accession>
<evidence type="ECO:0000256" key="2">
    <source>
        <dbReference type="ARBA" id="ARBA00004609"/>
    </source>
</evidence>
<dbReference type="PROSITE" id="PS51762">
    <property type="entry name" value="GH16_2"/>
    <property type="match status" value="1"/>
</dbReference>
<comment type="catalytic activity">
    <reaction evidence="1">
        <text>Endohydrolysis of (1-&gt;3)- or (1-&gt;4)-linkages in beta-D-glucans when the glucose residue whose reducing group is involved in the linkage to be hydrolyzed is itself substituted at C-3.</text>
        <dbReference type="EC" id="3.2.1.6"/>
    </reaction>
</comment>
<dbReference type="EMBL" id="JAPQKL010000002">
    <property type="protein sequence ID" value="KAJ5143608.1"/>
    <property type="molecule type" value="Genomic_DNA"/>
</dbReference>
<evidence type="ECO:0000256" key="5">
    <source>
        <dbReference type="ARBA" id="ARBA00022475"/>
    </source>
</evidence>
<comment type="similarity">
    <text evidence="3">Belongs to the glycosyl hydrolase 16 family.</text>
</comment>
<comment type="caution">
    <text evidence="13">The sequence shown here is derived from an EMBL/GenBank/DDBJ whole genome shotgun (WGS) entry which is preliminary data.</text>
</comment>